<dbReference type="SMART" id="SM00220">
    <property type="entry name" value="S_TKc"/>
    <property type="match status" value="1"/>
</dbReference>
<dbReference type="InterPro" id="IPR001245">
    <property type="entry name" value="Ser-Thr/Tyr_kinase_cat_dom"/>
</dbReference>
<dbReference type="Pfam" id="PF07714">
    <property type="entry name" value="PK_Tyr_Ser-Thr"/>
    <property type="match status" value="1"/>
</dbReference>
<evidence type="ECO:0000259" key="9">
    <source>
        <dbReference type="PROSITE" id="PS50011"/>
    </source>
</evidence>
<evidence type="ECO:0000313" key="11">
    <source>
        <dbReference type="Proteomes" id="UP001465755"/>
    </source>
</evidence>
<comment type="similarity">
    <text evidence="3">Belongs to the protein kinase superfamily. Ser/Thr protein kinase family.</text>
</comment>
<organism evidence="10 11">
    <name type="scientific">Symbiochloris irregularis</name>
    <dbReference type="NCBI Taxonomy" id="706552"/>
    <lineage>
        <taxon>Eukaryota</taxon>
        <taxon>Viridiplantae</taxon>
        <taxon>Chlorophyta</taxon>
        <taxon>core chlorophytes</taxon>
        <taxon>Trebouxiophyceae</taxon>
        <taxon>Trebouxiales</taxon>
        <taxon>Trebouxiaceae</taxon>
        <taxon>Symbiochloris</taxon>
    </lineage>
</organism>
<keyword evidence="4" id="KW-0433">Leucine-rich repeat</keyword>
<dbReference type="PANTHER" id="PTHR48053">
    <property type="entry name" value="LEUCINE RICH REPEAT FAMILY PROTEIN, EXPRESSED"/>
    <property type="match status" value="1"/>
</dbReference>
<feature type="region of interest" description="Disordered" evidence="7">
    <location>
        <begin position="1"/>
        <end position="35"/>
    </location>
</feature>
<dbReference type="InterPro" id="IPR000719">
    <property type="entry name" value="Prot_kinase_dom"/>
</dbReference>
<dbReference type="GO" id="GO:0016020">
    <property type="term" value="C:membrane"/>
    <property type="evidence" value="ECO:0007669"/>
    <property type="project" value="UniProtKB-SubCell"/>
</dbReference>
<evidence type="ECO:0000256" key="3">
    <source>
        <dbReference type="ARBA" id="ARBA00008684"/>
    </source>
</evidence>
<dbReference type="GO" id="GO:0005524">
    <property type="term" value="F:ATP binding"/>
    <property type="evidence" value="ECO:0007669"/>
    <property type="project" value="InterPro"/>
</dbReference>
<keyword evidence="6" id="KW-0677">Repeat</keyword>
<dbReference type="InterPro" id="IPR013210">
    <property type="entry name" value="LRR_N_plant-typ"/>
</dbReference>
<dbReference type="Pfam" id="PF08263">
    <property type="entry name" value="LRRNT_2"/>
    <property type="match status" value="3"/>
</dbReference>
<dbReference type="EMBL" id="JALJOQ010000116">
    <property type="protein sequence ID" value="KAK9796338.1"/>
    <property type="molecule type" value="Genomic_DNA"/>
</dbReference>
<sequence>MLASSVTSREAANEGSPSLLSRFQPPTTGKQRRKSQEYAAQQAAVISILRPSDLLRWSAHSLDRIEFMGRPVLRARLLWAVTLLAGAAHLALADDRSSLLAFKGLFANLTTLSISNSSITCCLPDEWGQKGNWPSLSTLSLNSAQGSSSDAQNYWPDWGSADAFPSLRNLTLLDTAQGLLPANWSGGFKKLEYLDLNPVGSVQGNYTLPPEWGMNASFAQLRSLSLGYAVIAAGVQLPSQWGSSGGFASLQSLNIQGLGGTLPVQWSNQLTNLSSITFTAGGQLTGSLPSSWGNLPLTHVELQGNLLEGPIPDTWARVQSLTLFPGNPGLCGPLSASNGTIRSQPNVYRYGNALYTGPQYEVLQSVELPRCGAQAKLVQFASGLSFSPIPFQSSNFVGWTNLSVSQSPPAACNWTGVICDSDNVPRSLNLSSLYTNMSLTDYNTFAAGYGTQSNPLASLSPSACGNLSTLQAMDLSSNYGLTGTFAGAWDFPELVYLNISNTSISGQIPSQWEQSGGLPVLQTLLASVSQLSGTLDPFALGLPSLLYLDVNTTNVNGSLPSGESGAVFSALQYLNVGAGSPPGTYIQHQSQTQPAAYGLTGQLPDPTSAFPNLTHLVLDGNLLTGDFPEWRDSLPSLQALSCIQCGLHGNVGLRGQSQLQTVRITQNYLTGSLPDEWSSTSPQLAYVDLSLNQLVGTLPSSWSALPFTYLSLIANDLTGTLPASWGCNGSGWAGPVGNIQTAAWLDLTGNNLTGTIPQTFGCNGSLGGLADFDAQFTTSVVFAKGGLTLSNNSLSGTIPLQFTQTITVAALLPGNTGLYNSSADDSSQSALFQLINTANSAWAQVNQVILDDVPTLYYTSASDFVPQIGLNLVLNRPYWANYLSDTSNSPSDIYGETEVNTTLQQANPYGFEPSEPAQLPFNEEGLGQALFAIKNSFPNFNSALMFINGRGWVDDGTPACEPWSGLTCNSNGHLTGINFSEWNLQGSLIPAWSKLQHLQSIDLSSNPRITGALPAQWTDAGAFPVLQTLLMSDDVSIEGDIPGGWASSWPQLRVLDLSRTGIEGSIPADWSQAGAFPALLDLNLSNTQLTGSLPAFGLSTRAAPNLQQLQLSANYFDGALPDSYSSLRQLQTLDVSTNRLTSTLPESWGSNGSLQNLASADLSANSLQGSLPNDWFTGGSLSSLKELDLSANALTGSIPWQNTALDELTIKPLNSRVCGTVPSGIATYNGNGERLASGTNLGSCPYKLGGGAIAGIVIGGVVAIVVVALLGWLWRRQVLQARANAKQSYDALAAFMAANEACKQDAVGSGRKSKLGHLLGQVYKARLDDTTEVAIKFLNPAELSGSIAAQRRKFEEEIQIMRMCEHPNIVGFLGCWVMADVIYMVQEFAERGDLFGMLSDDEYTDLGWYGRGRGIALDVAYGLRYLHKQKILHLDLKSPNVLLTEDYTAKISDVGLARILNSRTHLSKTAPGGTWDWQSPETILGERATFSADIWSYGVLLLEIITGARQMRGRYDNPRVPQQCPEEIAQLVYDCMNFEPSRRPSAQQVIDALEASNGDKTPK</sequence>
<keyword evidence="8" id="KW-0472">Membrane</keyword>
<keyword evidence="8" id="KW-1133">Transmembrane helix</keyword>
<evidence type="ECO:0000256" key="8">
    <source>
        <dbReference type="SAM" id="Phobius"/>
    </source>
</evidence>
<evidence type="ECO:0000256" key="7">
    <source>
        <dbReference type="SAM" id="MobiDB-lite"/>
    </source>
</evidence>
<accession>A0AAW1NUN5</accession>
<feature type="compositionally biased region" description="Polar residues" evidence="7">
    <location>
        <begin position="1"/>
        <end position="29"/>
    </location>
</feature>
<dbReference type="InterPro" id="IPR032675">
    <property type="entry name" value="LRR_dom_sf"/>
</dbReference>
<gene>
    <name evidence="10" type="ORF">WJX73_009316</name>
</gene>
<dbReference type="InterPro" id="IPR051716">
    <property type="entry name" value="Plant_RL_S/T_kinase"/>
</dbReference>
<dbReference type="InterPro" id="IPR011009">
    <property type="entry name" value="Kinase-like_dom_sf"/>
</dbReference>
<keyword evidence="11" id="KW-1185">Reference proteome</keyword>
<evidence type="ECO:0000256" key="2">
    <source>
        <dbReference type="ARBA" id="ARBA00004430"/>
    </source>
</evidence>
<dbReference type="PANTHER" id="PTHR48053:SF126">
    <property type="entry name" value="MDIS1-INTERACTING RECEPTOR LIKE KINASE 2-LIKE ISOFORM X1"/>
    <property type="match status" value="1"/>
</dbReference>
<dbReference type="Proteomes" id="UP001465755">
    <property type="component" value="Unassembled WGS sequence"/>
</dbReference>
<comment type="subcellular location">
    <subcellularLocation>
        <location evidence="2">Cytoplasm</location>
        <location evidence="2">Cytoskeleton</location>
        <location evidence="2">Cilium axoneme</location>
    </subcellularLocation>
    <subcellularLocation>
        <location evidence="1">Membrane</location>
        <topology evidence="1">Single-pass membrane protein</topology>
    </subcellularLocation>
</comment>
<keyword evidence="5" id="KW-0732">Signal</keyword>
<protein>
    <recommendedName>
        <fullName evidence="9">Protein kinase domain-containing protein</fullName>
    </recommendedName>
</protein>
<dbReference type="InterPro" id="IPR001611">
    <property type="entry name" value="Leu-rich_rpt"/>
</dbReference>
<comment type="caution">
    <text evidence="10">The sequence shown here is derived from an EMBL/GenBank/DDBJ whole genome shotgun (WGS) entry which is preliminary data.</text>
</comment>
<dbReference type="GO" id="GO:0005930">
    <property type="term" value="C:axoneme"/>
    <property type="evidence" value="ECO:0007669"/>
    <property type="project" value="UniProtKB-SubCell"/>
</dbReference>
<dbReference type="GO" id="GO:0004672">
    <property type="term" value="F:protein kinase activity"/>
    <property type="evidence" value="ECO:0007669"/>
    <property type="project" value="InterPro"/>
</dbReference>
<dbReference type="SUPFAM" id="SSF52047">
    <property type="entry name" value="RNI-like"/>
    <property type="match status" value="1"/>
</dbReference>
<evidence type="ECO:0000256" key="4">
    <source>
        <dbReference type="ARBA" id="ARBA00022614"/>
    </source>
</evidence>
<dbReference type="SUPFAM" id="SSF52058">
    <property type="entry name" value="L domain-like"/>
    <property type="match status" value="2"/>
</dbReference>
<dbReference type="FunFam" id="3.80.10.10:FF:000041">
    <property type="entry name" value="LRR receptor-like serine/threonine-protein kinase ERECTA"/>
    <property type="match status" value="1"/>
</dbReference>
<proteinExistence type="inferred from homology"/>
<evidence type="ECO:0000256" key="5">
    <source>
        <dbReference type="ARBA" id="ARBA00022729"/>
    </source>
</evidence>
<dbReference type="Pfam" id="PF00560">
    <property type="entry name" value="LRR_1"/>
    <property type="match status" value="2"/>
</dbReference>
<feature type="domain" description="Protein kinase" evidence="9">
    <location>
        <begin position="1301"/>
        <end position="1563"/>
    </location>
</feature>
<evidence type="ECO:0000256" key="1">
    <source>
        <dbReference type="ARBA" id="ARBA00004167"/>
    </source>
</evidence>
<dbReference type="PROSITE" id="PS00108">
    <property type="entry name" value="PROTEIN_KINASE_ST"/>
    <property type="match status" value="1"/>
</dbReference>
<dbReference type="SUPFAM" id="SSF56112">
    <property type="entry name" value="Protein kinase-like (PK-like)"/>
    <property type="match status" value="1"/>
</dbReference>
<dbReference type="Gene3D" id="1.10.510.10">
    <property type="entry name" value="Transferase(Phosphotransferase) domain 1"/>
    <property type="match status" value="1"/>
</dbReference>
<reference evidence="10 11" key="1">
    <citation type="journal article" date="2024" name="Nat. Commun.">
        <title>Phylogenomics reveals the evolutionary origins of lichenization in chlorophyte algae.</title>
        <authorList>
            <person name="Puginier C."/>
            <person name="Libourel C."/>
            <person name="Otte J."/>
            <person name="Skaloud P."/>
            <person name="Haon M."/>
            <person name="Grisel S."/>
            <person name="Petersen M."/>
            <person name="Berrin J.G."/>
            <person name="Delaux P.M."/>
            <person name="Dal Grande F."/>
            <person name="Keller J."/>
        </authorList>
    </citation>
    <scope>NUCLEOTIDE SEQUENCE [LARGE SCALE GENOMIC DNA]</scope>
    <source>
        <strain evidence="10 11">SAG 2036</strain>
    </source>
</reference>
<feature type="transmembrane region" description="Helical" evidence="8">
    <location>
        <begin position="1252"/>
        <end position="1274"/>
    </location>
</feature>
<dbReference type="PROSITE" id="PS50011">
    <property type="entry name" value="PROTEIN_KINASE_DOM"/>
    <property type="match status" value="1"/>
</dbReference>
<name>A0AAW1NUN5_9CHLO</name>
<dbReference type="Gene3D" id="3.80.10.10">
    <property type="entry name" value="Ribonuclease Inhibitor"/>
    <property type="match status" value="5"/>
</dbReference>
<evidence type="ECO:0000313" key="10">
    <source>
        <dbReference type="EMBL" id="KAK9796338.1"/>
    </source>
</evidence>
<evidence type="ECO:0000256" key="6">
    <source>
        <dbReference type="ARBA" id="ARBA00022737"/>
    </source>
</evidence>
<dbReference type="InterPro" id="IPR008271">
    <property type="entry name" value="Ser/Thr_kinase_AS"/>
</dbReference>
<keyword evidence="8" id="KW-0812">Transmembrane</keyword>